<dbReference type="EnsemblMetazoa" id="GBRI024149-RA">
    <property type="protein sequence ID" value="GBRI024149-PA"/>
    <property type="gene ID" value="GBRI024149"/>
</dbReference>
<name>A0A1A9WLN8_9MUSC</name>
<accession>A0A1A9WLN8</accession>
<sequence length="276" mass="32869">MFAKCANYVGSRLPLAVNTFLKDTLRFESGKSFFIPPPCTKVIEPRCDPNYPEYCAEAMIERKPMSRYYRPEKYYRPQTKQTGMWKHPECCTRTCPGLPVRMDNVCYESSDKKREYQQTWISCPPLSTVEIEMRCRDDYPLQPIPRRKKEELPKKKGMGKQLCHLACKMSNKYRWLMPCKGLYPAHRKHRELCCYRAYRDGCDPPRNPPTCTRHAKSTNHMKKEPTPYPSYSECERMCKISKVLRDQCYRSQPPMCEVWEEFRKRLFLPPPYRTPR</sequence>
<evidence type="ECO:0000313" key="1">
    <source>
        <dbReference type="EnsemblMetazoa" id="GBRI024149-PA"/>
    </source>
</evidence>
<dbReference type="PANTHER" id="PTHR20977">
    <property type="entry name" value="AT13385P-RELATED"/>
    <property type="match status" value="1"/>
</dbReference>
<reference evidence="1" key="2">
    <citation type="submission" date="2020-05" db="UniProtKB">
        <authorList>
            <consortium name="EnsemblMetazoa"/>
        </authorList>
    </citation>
    <scope>IDENTIFICATION</scope>
    <source>
        <strain evidence="1">IAEA</strain>
    </source>
</reference>
<organism evidence="1 2">
    <name type="scientific">Glossina brevipalpis</name>
    <dbReference type="NCBI Taxonomy" id="37001"/>
    <lineage>
        <taxon>Eukaryota</taxon>
        <taxon>Metazoa</taxon>
        <taxon>Ecdysozoa</taxon>
        <taxon>Arthropoda</taxon>
        <taxon>Hexapoda</taxon>
        <taxon>Insecta</taxon>
        <taxon>Pterygota</taxon>
        <taxon>Neoptera</taxon>
        <taxon>Endopterygota</taxon>
        <taxon>Diptera</taxon>
        <taxon>Brachycera</taxon>
        <taxon>Muscomorpha</taxon>
        <taxon>Hippoboscoidea</taxon>
        <taxon>Glossinidae</taxon>
        <taxon>Glossina</taxon>
    </lineage>
</organism>
<dbReference type="InterPro" id="IPR006611">
    <property type="entry name" value="DUF1431_DROsp"/>
</dbReference>
<dbReference type="AlphaFoldDB" id="A0A1A9WLN8"/>
<keyword evidence="2" id="KW-1185">Reference proteome</keyword>
<proteinExistence type="predicted"/>
<dbReference type="SMART" id="SM00689">
    <property type="entry name" value="DM6"/>
    <property type="match status" value="1"/>
</dbReference>
<evidence type="ECO:0000313" key="2">
    <source>
        <dbReference type="Proteomes" id="UP000091820"/>
    </source>
</evidence>
<dbReference type="Proteomes" id="UP000091820">
    <property type="component" value="Unassembled WGS sequence"/>
</dbReference>
<dbReference type="VEuPathDB" id="VectorBase:GBRI024149"/>
<dbReference type="PANTHER" id="PTHR20977:SF0">
    <property type="entry name" value="AT13385P-RELATED"/>
    <property type="match status" value="1"/>
</dbReference>
<reference evidence="2" key="1">
    <citation type="submission" date="2014-03" db="EMBL/GenBank/DDBJ databases">
        <authorList>
            <person name="Aksoy S."/>
            <person name="Warren W."/>
            <person name="Wilson R.K."/>
        </authorList>
    </citation>
    <scope>NUCLEOTIDE SEQUENCE [LARGE SCALE GENOMIC DNA]</scope>
    <source>
        <strain evidence="2">IAEA</strain>
    </source>
</reference>
<protein>
    <submittedName>
        <fullName evidence="1">Uncharacterized protein</fullName>
    </submittedName>
</protein>
<dbReference type="Pfam" id="PF07248">
    <property type="entry name" value="DUF1431"/>
    <property type="match status" value="1"/>
</dbReference>